<accession>G4A6C0</accession>
<feature type="transmembrane region" description="Helical" evidence="2">
    <location>
        <begin position="56"/>
        <end position="72"/>
    </location>
</feature>
<dbReference type="GO" id="GO:0005886">
    <property type="term" value="C:plasma membrane"/>
    <property type="evidence" value="ECO:0007669"/>
    <property type="project" value="UniProtKB-SubCell"/>
</dbReference>
<evidence type="ECO:0000259" key="3">
    <source>
        <dbReference type="Pfam" id="PF04608"/>
    </source>
</evidence>
<name>G4A6C0_AGGAC</name>
<keyword evidence="1" id="KW-0442">Lipid degradation</keyword>
<dbReference type="InterPro" id="IPR026037">
    <property type="entry name" value="PgpA"/>
</dbReference>
<keyword evidence="1 2" id="KW-0812">Transmembrane</keyword>
<dbReference type="GO" id="GO:0046872">
    <property type="term" value="F:metal ion binding"/>
    <property type="evidence" value="ECO:0007669"/>
    <property type="project" value="UniProtKB-KW"/>
</dbReference>
<sequence length="166" mass="18252">MTSLQHPLERVNLRNPIHFFALGFGSGLLRPAPGTWGSLAGVILGALLLPALGAKIFFILTALCFVIGIWLCERTSHDMGVHDHGSIVWDEIVAVFLVLLAVPQISLLWCAIAFVTFRLFDILKPYPIRYFDEKLTNGFGIMADDILAAGYSVVVILVLAQFIQVT</sequence>
<proteinExistence type="predicted"/>
<dbReference type="CDD" id="cd06971">
    <property type="entry name" value="PgpA"/>
    <property type="match status" value="1"/>
</dbReference>
<keyword evidence="1" id="KW-0479">Metal-binding</keyword>
<comment type="catalytic activity">
    <reaction evidence="1">
        <text>a 1,2-diacyl-sn-glycero-3-phospho-(1'-sn-glycero-3'-phosphate) + H2O = a 1,2-diacyl-sn-glycero-3-phospho-(1'-sn-glycerol) + phosphate</text>
        <dbReference type="Rhea" id="RHEA:33751"/>
        <dbReference type="ChEBI" id="CHEBI:15377"/>
        <dbReference type="ChEBI" id="CHEBI:43474"/>
        <dbReference type="ChEBI" id="CHEBI:60110"/>
        <dbReference type="ChEBI" id="CHEBI:64716"/>
        <dbReference type="EC" id="3.1.3.27"/>
    </reaction>
</comment>
<comment type="function">
    <text evidence="1">Lipid phosphatase which dephosphorylates phosphatidylglycerophosphate (PGP) to phosphatidylglycerol (PG).</text>
</comment>
<dbReference type="InterPro" id="IPR007686">
    <property type="entry name" value="YutG/PgpA"/>
</dbReference>
<keyword evidence="1" id="KW-1003">Cell membrane</keyword>
<dbReference type="GO" id="GO:0008962">
    <property type="term" value="F:phosphatidylglycerophosphatase activity"/>
    <property type="evidence" value="ECO:0007669"/>
    <property type="project" value="UniProtKB-EC"/>
</dbReference>
<keyword evidence="2" id="KW-1133">Transmembrane helix</keyword>
<dbReference type="GO" id="GO:0009395">
    <property type="term" value="P:phospholipid catabolic process"/>
    <property type="evidence" value="ECO:0007669"/>
    <property type="project" value="UniProtKB-KW"/>
</dbReference>
<dbReference type="InterPro" id="IPR036681">
    <property type="entry name" value="PgpA-like_sf"/>
</dbReference>
<feature type="transmembrane region" description="Helical" evidence="2">
    <location>
        <begin position="141"/>
        <end position="163"/>
    </location>
</feature>
<keyword evidence="1" id="KW-0460">Magnesium</keyword>
<organism evidence="4 5">
    <name type="scientific">Aggregatibacter actinomycetemcomitans serotype e str. SC1083</name>
    <dbReference type="NCBI Taxonomy" id="907488"/>
    <lineage>
        <taxon>Bacteria</taxon>
        <taxon>Pseudomonadati</taxon>
        <taxon>Pseudomonadota</taxon>
        <taxon>Gammaproteobacteria</taxon>
        <taxon>Pasteurellales</taxon>
        <taxon>Pasteurellaceae</taxon>
        <taxon>Aggregatibacter</taxon>
    </lineage>
</organism>
<keyword evidence="1" id="KW-0595">Phospholipid degradation</keyword>
<dbReference type="UniPathway" id="UPA00084">
    <property type="reaction ID" value="UER00504"/>
</dbReference>
<gene>
    <name evidence="4" type="ORF">SC1083_0360</name>
</gene>
<evidence type="ECO:0000256" key="1">
    <source>
        <dbReference type="PIRNR" id="PIRNR006162"/>
    </source>
</evidence>
<protein>
    <recommendedName>
        <fullName evidence="1">Phosphatidylglycerophosphatase A</fullName>
        <ecNumber evidence="1">3.1.3.27</ecNumber>
    </recommendedName>
    <alternativeName>
        <fullName evidence="1">Phosphatidylglycerolphosphate phosphatase A</fullName>
    </alternativeName>
</protein>
<dbReference type="EMBL" id="AEJM01000010">
    <property type="protein sequence ID" value="EGY34885.1"/>
    <property type="molecule type" value="Genomic_DNA"/>
</dbReference>
<dbReference type="Pfam" id="PF04608">
    <property type="entry name" value="PgpA"/>
    <property type="match status" value="1"/>
</dbReference>
<reference evidence="4 5" key="1">
    <citation type="submission" date="2010-10" db="EMBL/GenBank/DDBJ databases">
        <authorList>
            <person name="Chen C."/>
            <person name="Kittichotirat W."/>
            <person name="Asikainen S."/>
            <person name="Bumgarner R."/>
        </authorList>
    </citation>
    <scope>NUCLEOTIDE SEQUENCE [LARGE SCALE GENOMIC DNA]</scope>
    <source>
        <strain evidence="4 5">SC1083</strain>
    </source>
</reference>
<comment type="cofactor">
    <cofactor evidence="1">
        <name>Mg(2+)</name>
        <dbReference type="ChEBI" id="CHEBI:18420"/>
    </cofactor>
</comment>
<dbReference type="PANTHER" id="PTHR36305:SF1">
    <property type="entry name" value="PHOSPHATIDYLGLYCEROPHOSPHATASE A"/>
    <property type="match status" value="1"/>
</dbReference>
<keyword evidence="1" id="KW-0997">Cell inner membrane</keyword>
<dbReference type="PANTHER" id="PTHR36305">
    <property type="entry name" value="PHOSPHATIDYLGLYCEROPHOSPHATASE A"/>
    <property type="match status" value="1"/>
</dbReference>
<keyword evidence="1" id="KW-1208">Phospholipid metabolism</keyword>
<keyword evidence="1 2" id="KW-0472">Membrane</keyword>
<evidence type="ECO:0000313" key="5">
    <source>
        <dbReference type="Proteomes" id="UP000005508"/>
    </source>
</evidence>
<dbReference type="GO" id="GO:0006655">
    <property type="term" value="P:phosphatidylglycerol biosynthetic process"/>
    <property type="evidence" value="ECO:0007669"/>
    <property type="project" value="UniProtKB-UniPathway"/>
</dbReference>
<dbReference type="RefSeq" id="WP_005555980.1">
    <property type="nucleotide sequence ID" value="NZ_AEJM01000010.1"/>
</dbReference>
<feature type="domain" description="YutG/PgpA" evidence="3">
    <location>
        <begin position="20"/>
        <end position="159"/>
    </location>
</feature>
<dbReference type="EC" id="3.1.3.27" evidence="1"/>
<comment type="subcellular location">
    <subcellularLocation>
        <location evidence="1">Cell inner membrane</location>
        <topology evidence="1">Multi-pass membrane protein</topology>
    </subcellularLocation>
</comment>
<dbReference type="PATRIC" id="fig|907488.3.peg.353"/>
<evidence type="ECO:0000256" key="2">
    <source>
        <dbReference type="SAM" id="Phobius"/>
    </source>
</evidence>
<keyword evidence="1" id="KW-0378">Hydrolase</keyword>
<dbReference type="PIRSF" id="PIRSF006162">
    <property type="entry name" value="PgpA"/>
    <property type="match status" value="1"/>
</dbReference>
<comment type="caution">
    <text evidence="4">The sequence shown here is derived from an EMBL/GenBank/DDBJ whole genome shotgun (WGS) entry which is preliminary data.</text>
</comment>
<dbReference type="AlphaFoldDB" id="G4A6C0"/>
<feature type="transmembrane region" description="Helical" evidence="2">
    <location>
        <begin position="92"/>
        <end position="120"/>
    </location>
</feature>
<comment type="pathway">
    <text evidence="1">Phospholipid metabolism; phosphatidylglycerol biosynthesis; phosphatidylglycerol from CDP-diacylglycerol: step 2/2.</text>
</comment>
<keyword evidence="1" id="KW-0443">Lipid metabolism</keyword>
<dbReference type="SUPFAM" id="SSF101307">
    <property type="entry name" value="YutG-like"/>
    <property type="match status" value="1"/>
</dbReference>
<evidence type="ECO:0000313" key="4">
    <source>
        <dbReference type="EMBL" id="EGY34885.1"/>
    </source>
</evidence>
<dbReference type="Proteomes" id="UP000005508">
    <property type="component" value="Unassembled WGS sequence"/>
</dbReference>